<dbReference type="STRING" id="1168035.SAMN05444280_12254"/>
<feature type="transmembrane region" description="Helical" evidence="1">
    <location>
        <begin position="178"/>
        <end position="197"/>
    </location>
</feature>
<feature type="transmembrane region" description="Helical" evidence="1">
    <location>
        <begin position="203"/>
        <end position="223"/>
    </location>
</feature>
<proteinExistence type="predicted"/>
<accession>A0A1M6K6B9</accession>
<name>A0A1M6K6B9_9BACT</name>
<feature type="transmembrane region" description="Helical" evidence="1">
    <location>
        <begin position="75"/>
        <end position="92"/>
    </location>
</feature>
<evidence type="ECO:0000313" key="2">
    <source>
        <dbReference type="EMBL" id="SHJ54542.1"/>
    </source>
</evidence>
<keyword evidence="1" id="KW-0812">Transmembrane</keyword>
<dbReference type="Proteomes" id="UP000184050">
    <property type="component" value="Unassembled WGS sequence"/>
</dbReference>
<dbReference type="RefSeq" id="WP_139279590.1">
    <property type="nucleotide sequence ID" value="NZ_FQZE01000022.1"/>
</dbReference>
<feature type="transmembrane region" description="Helical" evidence="1">
    <location>
        <begin position="150"/>
        <end position="171"/>
    </location>
</feature>
<dbReference type="AlphaFoldDB" id="A0A1M6K6B9"/>
<protein>
    <submittedName>
        <fullName evidence="2">Uncharacterized protein</fullName>
    </submittedName>
</protein>
<dbReference type="EMBL" id="FQZE01000022">
    <property type="protein sequence ID" value="SHJ54542.1"/>
    <property type="molecule type" value="Genomic_DNA"/>
</dbReference>
<evidence type="ECO:0000313" key="3">
    <source>
        <dbReference type="Proteomes" id="UP000184050"/>
    </source>
</evidence>
<evidence type="ECO:0000256" key="1">
    <source>
        <dbReference type="SAM" id="Phobius"/>
    </source>
</evidence>
<keyword evidence="1" id="KW-1133">Transmembrane helix</keyword>
<dbReference type="OrthoDB" id="7553811at2"/>
<organism evidence="2 3">
    <name type="scientific">Tangfeifania diversioriginum</name>
    <dbReference type="NCBI Taxonomy" id="1168035"/>
    <lineage>
        <taxon>Bacteria</taxon>
        <taxon>Pseudomonadati</taxon>
        <taxon>Bacteroidota</taxon>
        <taxon>Bacteroidia</taxon>
        <taxon>Marinilabiliales</taxon>
        <taxon>Prolixibacteraceae</taxon>
        <taxon>Tangfeifania</taxon>
    </lineage>
</organism>
<reference evidence="2 3" key="1">
    <citation type="submission" date="2016-11" db="EMBL/GenBank/DDBJ databases">
        <authorList>
            <person name="Jaros S."/>
            <person name="Januszkiewicz K."/>
            <person name="Wedrychowicz H."/>
        </authorList>
    </citation>
    <scope>NUCLEOTIDE SEQUENCE [LARGE SCALE GENOMIC DNA]</scope>
    <source>
        <strain evidence="2 3">DSM 27063</strain>
    </source>
</reference>
<keyword evidence="1" id="KW-0472">Membrane</keyword>
<gene>
    <name evidence="2" type="ORF">SAMN05444280_12254</name>
</gene>
<sequence>MKNYFKTHPYAKIGLLVIPVGVLTILMGNYFPGFKPDGFPNFIVAFEFAKTLQDLNLLLGSLSPIKIGKIDTGNYFDFSFMVAYSLFLVLFFRKTYKIFGSRFLLAGFPLIIMILAADFFENILLLEITDNYSKSGITAGLLPTLNQLQLITWLKWGGLALAFFLLFFVLIKGKSLSKIAAIFCLLPLIHGILYWVIPMFTITGFTLSVFGAFGVLFVYSFVFRKE</sequence>
<feature type="transmembrane region" description="Helical" evidence="1">
    <location>
        <begin position="12"/>
        <end position="31"/>
    </location>
</feature>
<keyword evidence="3" id="KW-1185">Reference proteome</keyword>
<feature type="transmembrane region" description="Helical" evidence="1">
    <location>
        <begin position="104"/>
        <end position="125"/>
    </location>
</feature>